<dbReference type="AlphaFoldDB" id="A0A164ZJH5"/>
<sequence>MEKFSQYRDPATGIQPFLTPVPPHAASTIAQVLFVLGFVVGTLRTLVVLTIALVYSILQLLVYPLKPISSVYDLVVHVITAVLGRISLLILGIAWIKVETVSRKRGRPSASKEVWSPKAGDIIVSNWTSWIEIVWLAIRFNPVFVLGVAEPPVPSTASLSSVPGRKTGTGSAAISSPAKTPSAKAPIVGFVPVSLLKAISSCGKPPLSLDEASIKPQRLDDIRRSKSRPIAVFPELTSSNGRALLRFANVFGDQSSVPIKGYNVFVMCVRYDPPTNFSPTLTLSIPSSYNPLRHIFQLSRSFSFSQTPFIRLLAPSESPSSGAILASEFLTSSGDQASEACAVLISQIGKLKRVSQGWEDKISFLEFYARTKHVH</sequence>
<dbReference type="GO" id="GO:0006629">
    <property type="term" value="P:lipid metabolic process"/>
    <property type="evidence" value="ECO:0007669"/>
    <property type="project" value="UniProtKB-KW"/>
</dbReference>
<proteinExistence type="predicted"/>
<evidence type="ECO:0008006" key="10">
    <source>
        <dbReference type="Google" id="ProtNLM"/>
    </source>
</evidence>
<protein>
    <recommendedName>
        <fullName evidence="10">Phospholipid/glycerol acyltransferase domain-containing protein</fullName>
    </recommendedName>
</protein>
<dbReference type="OrthoDB" id="272512at2759"/>
<feature type="transmembrane region" description="Helical" evidence="7">
    <location>
        <begin position="32"/>
        <end position="62"/>
    </location>
</feature>
<reference evidence="8 9" key="1">
    <citation type="journal article" date="2016" name="Mol. Biol. Evol.">
        <title>Comparative Genomics of Early-Diverging Mushroom-Forming Fungi Provides Insights into the Origins of Lignocellulose Decay Capabilities.</title>
        <authorList>
            <person name="Nagy L.G."/>
            <person name="Riley R."/>
            <person name="Tritt A."/>
            <person name="Adam C."/>
            <person name="Daum C."/>
            <person name="Floudas D."/>
            <person name="Sun H."/>
            <person name="Yadav J.S."/>
            <person name="Pangilinan J."/>
            <person name="Larsson K.H."/>
            <person name="Matsuura K."/>
            <person name="Barry K."/>
            <person name="Labutti K."/>
            <person name="Kuo R."/>
            <person name="Ohm R.A."/>
            <person name="Bhattacharya S.S."/>
            <person name="Shirouzu T."/>
            <person name="Yoshinaga Y."/>
            <person name="Martin F.M."/>
            <person name="Grigoriev I.V."/>
            <person name="Hibbett D.S."/>
        </authorList>
    </citation>
    <scope>NUCLEOTIDE SEQUENCE [LARGE SCALE GENOMIC DNA]</scope>
    <source>
        <strain evidence="8 9">HHB9708</strain>
    </source>
</reference>
<keyword evidence="5 7" id="KW-0472">Membrane</keyword>
<evidence type="ECO:0000256" key="6">
    <source>
        <dbReference type="ARBA" id="ARBA00023315"/>
    </source>
</evidence>
<dbReference type="EMBL" id="KV419396">
    <property type="protein sequence ID" value="KZS97783.1"/>
    <property type="molecule type" value="Genomic_DNA"/>
</dbReference>
<dbReference type="GO" id="GO:0016746">
    <property type="term" value="F:acyltransferase activity"/>
    <property type="evidence" value="ECO:0007669"/>
    <property type="project" value="UniProtKB-KW"/>
</dbReference>
<evidence type="ECO:0000256" key="3">
    <source>
        <dbReference type="ARBA" id="ARBA00022989"/>
    </source>
</evidence>
<keyword evidence="2 7" id="KW-0812">Transmembrane</keyword>
<name>A0A164ZJH5_9AGAM</name>
<keyword evidence="1" id="KW-0808">Transferase</keyword>
<organism evidence="8 9">
    <name type="scientific">Sistotremastrum niveocremeum HHB9708</name>
    <dbReference type="NCBI Taxonomy" id="1314777"/>
    <lineage>
        <taxon>Eukaryota</taxon>
        <taxon>Fungi</taxon>
        <taxon>Dikarya</taxon>
        <taxon>Basidiomycota</taxon>
        <taxon>Agaricomycotina</taxon>
        <taxon>Agaricomycetes</taxon>
        <taxon>Sistotremastrales</taxon>
        <taxon>Sistotremastraceae</taxon>
        <taxon>Sertulicium</taxon>
        <taxon>Sertulicium niveocremeum</taxon>
    </lineage>
</organism>
<evidence type="ECO:0000256" key="7">
    <source>
        <dbReference type="SAM" id="Phobius"/>
    </source>
</evidence>
<evidence type="ECO:0000313" key="8">
    <source>
        <dbReference type="EMBL" id="KZS97783.1"/>
    </source>
</evidence>
<keyword evidence="6" id="KW-0012">Acyltransferase</keyword>
<evidence type="ECO:0000313" key="9">
    <source>
        <dbReference type="Proteomes" id="UP000076722"/>
    </source>
</evidence>
<dbReference type="PANTHER" id="PTHR23063:SF60">
    <property type="entry name" value="LYSOPHOSPHATIDIC ACID:OLEOYL-COA ACYLTRANSFERASE 1"/>
    <property type="match status" value="1"/>
</dbReference>
<keyword evidence="9" id="KW-1185">Reference proteome</keyword>
<evidence type="ECO:0000256" key="2">
    <source>
        <dbReference type="ARBA" id="ARBA00022692"/>
    </source>
</evidence>
<gene>
    <name evidence="8" type="ORF">SISNIDRAFT_546835</name>
</gene>
<evidence type="ECO:0000256" key="4">
    <source>
        <dbReference type="ARBA" id="ARBA00023098"/>
    </source>
</evidence>
<keyword evidence="3 7" id="KW-1133">Transmembrane helix</keyword>
<accession>A0A164ZJH5</accession>
<evidence type="ECO:0000256" key="5">
    <source>
        <dbReference type="ARBA" id="ARBA00023136"/>
    </source>
</evidence>
<keyword evidence="4" id="KW-0443">Lipid metabolism</keyword>
<dbReference type="Proteomes" id="UP000076722">
    <property type="component" value="Unassembled WGS sequence"/>
</dbReference>
<dbReference type="PANTHER" id="PTHR23063">
    <property type="entry name" value="PHOSPHOLIPID ACYLTRANSFERASE"/>
    <property type="match status" value="1"/>
</dbReference>
<feature type="transmembrane region" description="Helical" evidence="7">
    <location>
        <begin position="74"/>
        <end position="96"/>
    </location>
</feature>
<evidence type="ECO:0000256" key="1">
    <source>
        <dbReference type="ARBA" id="ARBA00022679"/>
    </source>
</evidence>
<dbReference type="STRING" id="1314777.A0A164ZJH5"/>